<proteinExistence type="predicted"/>
<dbReference type="RefSeq" id="WP_153822294.1">
    <property type="nucleotide sequence ID" value="NZ_WJIE01000008.1"/>
</dbReference>
<dbReference type="OrthoDB" id="5503988at2"/>
<accession>A0A6N7PU74</accession>
<feature type="transmembrane region" description="Helical" evidence="1">
    <location>
        <begin position="266"/>
        <end position="284"/>
    </location>
</feature>
<reference evidence="2 3" key="1">
    <citation type="submission" date="2019-10" db="EMBL/GenBank/DDBJ databases">
        <title>A soil myxobacterium in the family Polyangiaceae.</title>
        <authorList>
            <person name="Li Y."/>
            <person name="Wang J."/>
        </authorList>
    </citation>
    <scope>NUCLEOTIDE SEQUENCE [LARGE SCALE GENOMIC DNA]</scope>
    <source>
        <strain evidence="2 3">DSM 14734</strain>
    </source>
</reference>
<keyword evidence="3" id="KW-1185">Reference proteome</keyword>
<gene>
    <name evidence="2" type="ORF">GF068_26645</name>
</gene>
<keyword evidence="1" id="KW-1133">Transmembrane helix</keyword>
<feature type="transmembrane region" description="Helical" evidence="1">
    <location>
        <begin position="211"/>
        <end position="236"/>
    </location>
</feature>
<sequence length="317" mass="33931">MAEIDPSKRSLVEQLRALAGVSHDTNEFDVLADEGRVIHVHFSPGSTDSLYVKTRISERGSTPRHAQAGYRNGRQGPLLVPRPMNLVLRKETPGDRAFKQDGVNREIQTGDPAFDEAVYIDTLINDDLVRAVLASPDARAAILALLQGAHCTEVRIDGTSEGTISLGLVEFTTRSPDQERGARLVSALALLADALPPIRASGEAPPSDKQAAAATGGCAGAIVGLIVAVVIAFAYAPRGCVESDGEGSSLVCSKAPECCDPLYSGFLWGMITSFPLILLLHRVVRGMPNSSTNRFILQSSTFFLLTELGVIVARLWR</sequence>
<protein>
    <submittedName>
        <fullName evidence="2">Uncharacterized protein</fullName>
    </submittedName>
</protein>
<dbReference type="EMBL" id="WJIE01000008">
    <property type="protein sequence ID" value="MRG95469.1"/>
    <property type="molecule type" value="Genomic_DNA"/>
</dbReference>
<evidence type="ECO:0000313" key="3">
    <source>
        <dbReference type="Proteomes" id="UP000440224"/>
    </source>
</evidence>
<dbReference type="Proteomes" id="UP000440224">
    <property type="component" value="Unassembled WGS sequence"/>
</dbReference>
<feature type="transmembrane region" description="Helical" evidence="1">
    <location>
        <begin position="296"/>
        <end position="316"/>
    </location>
</feature>
<comment type="caution">
    <text evidence="2">The sequence shown here is derived from an EMBL/GenBank/DDBJ whole genome shotgun (WGS) entry which is preliminary data.</text>
</comment>
<evidence type="ECO:0000256" key="1">
    <source>
        <dbReference type="SAM" id="Phobius"/>
    </source>
</evidence>
<keyword evidence="1" id="KW-0812">Transmembrane</keyword>
<organism evidence="2 3">
    <name type="scientific">Polyangium spumosum</name>
    <dbReference type="NCBI Taxonomy" id="889282"/>
    <lineage>
        <taxon>Bacteria</taxon>
        <taxon>Pseudomonadati</taxon>
        <taxon>Myxococcota</taxon>
        <taxon>Polyangia</taxon>
        <taxon>Polyangiales</taxon>
        <taxon>Polyangiaceae</taxon>
        <taxon>Polyangium</taxon>
    </lineage>
</organism>
<name>A0A6N7PU74_9BACT</name>
<keyword evidence="1" id="KW-0472">Membrane</keyword>
<dbReference type="AlphaFoldDB" id="A0A6N7PU74"/>
<evidence type="ECO:0000313" key="2">
    <source>
        <dbReference type="EMBL" id="MRG95469.1"/>
    </source>
</evidence>